<accession>A0A1F4XTW5</accession>
<sequence>MRISRSRIDMEGARLDIGGKHTIWIPAGAMTARATSPAGTSIYDSGTSDVTITTLAFDTTTQEYAHFHVGMPKGWNESTVTFIPYWTNTAGASTQTVVWSLAGRALGDSDAINGAFGTVQTSTDTWLAQNDLHIGPESAAITIGNTPAENDLVVFEVSRVVGSDTMAGDALLIGIKLFYTITTFADN</sequence>
<reference evidence="1 2" key="1">
    <citation type="journal article" date="2016" name="Nat. Commun.">
        <title>Thousands of microbial genomes shed light on interconnected biogeochemical processes in an aquifer system.</title>
        <authorList>
            <person name="Anantharaman K."/>
            <person name="Brown C.T."/>
            <person name="Hug L.A."/>
            <person name="Sharon I."/>
            <person name="Castelle C.J."/>
            <person name="Probst A.J."/>
            <person name="Thomas B.C."/>
            <person name="Singh A."/>
            <person name="Wilkins M.J."/>
            <person name="Karaoz U."/>
            <person name="Brodie E.L."/>
            <person name="Williams K.H."/>
            <person name="Hubbard S.S."/>
            <person name="Banfield J.F."/>
        </authorList>
    </citation>
    <scope>NUCLEOTIDE SEQUENCE [LARGE SCALE GENOMIC DNA]</scope>
</reference>
<gene>
    <name evidence="1" type="ORF">A3F55_02110</name>
</gene>
<organism evidence="1 2">
    <name type="scientific">Candidatus Adlerbacteria bacterium RIFCSPHIGHO2_12_FULL_53_18</name>
    <dbReference type="NCBI Taxonomy" id="1797242"/>
    <lineage>
        <taxon>Bacteria</taxon>
        <taxon>Candidatus Adleribacteriota</taxon>
    </lineage>
</organism>
<proteinExistence type="predicted"/>
<name>A0A1F4XTW5_9BACT</name>
<dbReference type="Proteomes" id="UP000178091">
    <property type="component" value="Unassembled WGS sequence"/>
</dbReference>
<dbReference type="EMBL" id="MEWW01000005">
    <property type="protein sequence ID" value="OGC85038.1"/>
    <property type="molecule type" value="Genomic_DNA"/>
</dbReference>
<evidence type="ECO:0000313" key="1">
    <source>
        <dbReference type="EMBL" id="OGC85038.1"/>
    </source>
</evidence>
<protein>
    <submittedName>
        <fullName evidence="1">Uncharacterized protein</fullName>
    </submittedName>
</protein>
<dbReference type="AlphaFoldDB" id="A0A1F4XTW5"/>
<evidence type="ECO:0000313" key="2">
    <source>
        <dbReference type="Proteomes" id="UP000178091"/>
    </source>
</evidence>
<comment type="caution">
    <text evidence="1">The sequence shown here is derived from an EMBL/GenBank/DDBJ whole genome shotgun (WGS) entry which is preliminary data.</text>
</comment>